<sequence>MNRKAELMPDFRRMNKAEITGDRTRHVLTLNPNSAKHGEEIYVNSPKLKAGSVFVPDSMALVFDFKNSNTKSWFKNNLGKLLQRRLEICLAGEKVYDNSGESLLEVYKDLWLHKKQRDDMMEDGIASEATRKKNIQRRCTKRRCGCHRIVRSIRNKTKNPNRKVESQYNVGRKLPFEHVIFMKKTEWSMDSIIINETINVPRRSMKAIVMLFTNKTRTDSEEYVYPNIEKVRVTVEGKVKETEKVQCAILLHLIGDEALEVYNTFTFGEGEDRDKLSVLKKKFEDYVNCRKNTVFERYKFWECKQQEGETIDQFITELKTRAKSCEFGDQTDSMIRDRILFGVSDIRLKERLLRESSELTLEKAASLCRAAEESAKQLKELRKQNVDPSKPEVHVVKKPTRDVELSMQ</sequence>
<accession>A0A6S7ITZ1</accession>
<dbReference type="PANTHER" id="PTHR33198">
    <property type="entry name" value="ANK_REP_REGION DOMAIN-CONTAINING PROTEIN-RELATED"/>
    <property type="match status" value="1"/>
</dbReference>
<protein>
    <submittedName>
        <fullName evidence="2">Uncharacterized protein</fullName>
    </submittedName>
</protein>
<reference evidence="2" key="1">
    <citation type="submission" date="2020-04" db="EMBL/GenBank/DDBJ databases">
        <authorList>
            <person name="Alioto T."/>
            <person name="Alioto T."/>
            <person name="Gomez Garrido J."/>
        </authorList>
    </citation>
    <scope>NUCLEOTIDE SEQUENCE</scope>
    <source>
        <strain evidence="2">A484AB</strain>
    </source>
</reference>
<gene>
    <name evidence="2" type="ORF">PACLA_8A044403</name>
</gene>
<comment type="caution">
    <text evidence="2">The sequence shown here is derived from an EMBL/GenBank/DDBJ whole genome shotgun (WGS) entry which is preliminary data.</text>
</comment>
<name>A0A6S7ITZ1_PARCT</name>
<dbReference type="Proteomes" id="UP001152795">
    <property type="component" value="Unassembled WGS sequence"/>
</dbReference>
<evidence type="ECO:0000313" key="2">
    <source>
        <dbReference type="EMBL" id="CAB4005378.1"/>
    </source>
</evidence>
<dbReference type="AlphaFoldDB" id="A0A6S7ITZ1"/>
<feature type="region of interest" description="Disordered" evidence="1">
    <location>
        <begin position="379"/>
        <end position="408"/>
    </location>
</feature>
<dbReference type="EMBL" id="CACRXK020005180">
    <property type="protein sequence ID" value="CAB4005378.1"/>
    <property type="molecule type" value="Genomic_DNA"/>
</dbReference>
<evidence type="ECO:0000313" key="3">
    <source>
        <dbReference type="Proteomes" id="UP001152795"/>
    </source>
</evidence>
<dbReference type="OrthoDB" id="5989505at2759"/>
<evidence type="ECO:0000256" key="1">
    <source>
        <dbReference type="SAM" id="MobiDB-lite"/>
    </source>
</evidence>
<proteinExistence type="predicted"/>
<keyword evidence="3" id="KW-1185">Reference proteome</keyword>
<dbReference type="PANTHER" id="PTHR33198:SF20">
    <property type="entry name" value="RETROTRANSPOSON GAG DOMAIN-CONTAINING PROTEIN"/>
    <property type="match status" value="1"/>
</dbReference>
<organism evidence="2 3">
    <name type="scientific">Paramuricea clavata</name>
    <name type="common">Red gorgonian</name>
    <name type="synonym">Violescent sea-whip</name>
    <dbReference type="NCBI Taxonomy" id="317549"/>
    <lineage>
        <taxon>Eukaryota</taxon>
        <taxon>Metazoa</taxon>
        <taxon>Cnidaria</taxon>
        <taxon>Anthozoa</taxon>
        <taxon>Octocorallia</taxon>
        <taxon>Malacalcyonacea</taxon>
        <taxon>Plexauridae</taxon>
        <taxon>Paramuricea</taxon>
    </lineage>
</organism>